<sequence>MWCFMGFGKGRARRARRIFSSHNPGWAQQGPDGSCLATLVLMSFCTLSLHCEWPCTREQPLFAPSNLPCPQQPPAHKPAAPELPSTS</sequence>
<reference evidence="2" key="1">
    <citation type="journal article" date="2020" name="Stud. Mycol.">
        <title>101 Dothideomycetes genomes: a test case for predicting lifestyles and emergence of pathogens.</title>
        <authorList>
            <person name="Haridas S."/>
            <person name="Albert R."/>
            <person name="Binder M."/>
            <person name="Bloem J."/>
            <person name="Labutti K."/>
            <person name="Salamov A."/>
            <person name="Andreopoulos B."/>
            <person name="Baker S."/>
            <person name="Barry K."/>
            <person name="Bills G."/>
            <person name="Bluhm B."/>
            <person name="Cannon C."/>
            <person name="Castanera R."/>
            <person name="Culley D."/>
            <person name="Daum C."/>
            <person name="Ezra D."/>
            <person name="Gonzalez J."/>
            <person name="Henrissat B."/>
            <person name="Kuo A."/>
            <person name="Liang C."/>
            <person name="Lipzen A."/>
            <person name="Lutzoni F."/>
            <person name="Magnuson J."/>
            <person name="Mondo S."/>
            <person name="Nolan M."/>
            <person name="Ohm R."/>
            <person name="Pangilinan J."/>
            <person name="Park H.-J."/>
            <person name="Ramirez L."/>
            <person name="Alfaro M."/>
            <person name="Sun H."/>
            <person name="Tritt A."/>
            <person name="Yoshinaga Y."/>
            <person name="Zwiers L.-H."/>
            <person name="Turgeon B."/>
            <person name="Goodwin S."/>
            <person name="Spatafora J."/>
            <person name="Crous P."/>
            <person name="Grigoriev I."/>
        </authorList>
    </citation>
    <scope>NUCLEOTIDE SEQUENCE</scope>
    <source>
        <strain evidence="2">CBS 107.79</strain>
    </source>
</reference>
<gene>
    <name evidence="2" type="ORF">BU23DRAFT_314744</name>
</gene>
<dbReference type="Proteomes" id="UP000800036">
    <property type="component" value="Unassembled WGS sequence"/>
</dbReference>
<name>A0A6A5UNY9_9PLEO</name>
<evidence type="ECO:0000313" key="3">
    <source>
        <dbReference type="Proteomes" id="UP000800036"/>
    </source>
</evidence>
<protein>
    <submittedName>
        <fullName evidence="2">Uncharacterized protein</fullName>
    </submittedName>
</protein>
<feature type="region of interest" description="Disordered" evidence="1">
    <location>
        <begin position="66"/>
        <end position="87"/>
    </location>
</feature>
<evidence type="ECO:0000256" key="1">
    <source>
        <dbReference type="SAM" id="MobiDB-lite"/>
    </source>
</evidence>
<organism evidence="2 3">
    <name type="scientific">Bimuria novae-zelandiae CBS 107.79</name>
    <dbReference type="NCBI Taxonomy" id="1447943"/>
    <lineage>
        <taxon>Eukaryota</taxon>
        <taxon>Fungi</taxon>
        <taxon>Dikarya</taxon>
        <taxon>Ascomycota</taxon>
        <taxon>Pezizomycotina</taxon>
        <taxon>Dothideomycetes</taxon>
        <taxon>Pleosporomycetidae</taxon>
        <taxon>Pleosporales</taxon>
        <taxon>Massarineae</taxon>
        <taxon>Didymosphaeriaceae</taxon>
        <taxon>Bimuria</taxon>
    </lineage>
</organism>
<accession>A0A6A5UNY9</accession>
<dbReference type="AlphaFoldDB" id="A0A6A5UNY9"/>
<proteinExistence type="predicted"/>
<keyword evidence="3" id="KW-1185">Reference proteome</keyword>
<evidence type="ECO:0000313" key="2">
    <source>
        <dbReference type="EMBL" id="KAF1966651.1"/>
    </source>
</evidence>
<dbReference type="EMBL" id="ML976743">
    <property type="protein sequence ID" value="KAF1966651.1"/>
    <property type="molecule type" value="Genomic_DNA"/>
</dbReference>